<dbReference type="InterPro" id="IPR012441">
    <property type="entry name" value="DUF1643"/>
</dbReference>
<evidence type="ECO:0008006" key="2">
    <source>
        <dbReference type="Google" id="ProtNLM"/>
    </source>
</evidence>
<dbReference type="InterPro" id="IPR016992">
    <property type="entry name" value="UCP032209"/>
</dbReference>
<sequence>MEFDLKTGAIFSTCRNYRYALWRNWEDLKPYVMIIGLNPSTADEKENDPTIVRCIKFAKSWGYGGVCVTNLFAYCATVPSDMKASNDPIGKENDEWLYKLANEAAIVVAAWGNDGSYLNRSSEILGKLLNLHCIKMNKSGEPAHPLYLKADLKPLPIRTSHCLE</sequence>
<dbReference type="AlphaFoldDB" id="A0A382F2X0"/>
<gene>
    <name evidence="1" type="ORF">METZ01_LOCUS209846</name>
</gene>
<evidence type="ECO:0000313" key="1">
    <source>
        <dbReference type="EMBL" id="SVB56992.1"/>
    </source>
</evidence>
<name>A0A382F2X0_9ZZZZ</name>
<protein>
    <recommendedName>
        <fullName evidence="2">DUF1643 domain-containing protein</fullName>
    </recommendedName>
</protein>
<organism evidence="1">
    <name type="scientific">marine metagenome</name>
    <dbReference type="NCBI Taxonomy" id="408172"/>
    <lineage>
        <taxon>unclassified sequences</taxon>
        <taxon>metagenomes</taxon>
        <taxon>ecological metagenomes</taxon>
    </lineage>
</organism>
<dbReference type="Pfam" id="PF07799">
    <property type="entry name" value="DUF1643"/>
    <property type="match status" value="1"/>
</dbReference>
<reference evidence="1" key="1">
    <citation type="submission" date="2018-05" db="EMBL/GenBank/DDBJ databases">
        <authorList>
            <person name="Lanie J.A."/>
            <person name="Ng W.-L."/>
            <person name="Kazmierczak K.M."/>
            <person name="Andrzejewski T.M."/>
            <person name="Davidsen T.M."/>
            <person name="Wayne K.J."/>
            <person name="Tettelin H."/>
            <person name="Glass J.I."/>
            <person name="Rusch D."/>
            <person name="Podicherti R."/>
            <person name="Tsui H.-C.T."/>
            <person name="Winkler M.E."/>
        </authorList>
    </citation>
    <scope>NUCLEOTIDE SEQUENCE</scope>
</reference>
<accession>A0A382F2X0</accession>
<dbReference type="PIRSF" id="PIRSF032209">
    <property type="entry name" value="UCP032209"/>
    <property type="match status" value="1"/>
</dbReference>
<proteinExistence type="predicted"/>
<dbReference type="EMBL" id="UINC01047569">
    <property type="protein sequence ID" value="SVB56992.1"/>
    <property type="molecule type" value="Genomic_DNA"/>
</dbReference>